<comment type="caution">
    <text evidence="1">The sequence shown here is derived from an EMBL/GenBank/DDBJ whole genome shotgun (WGS) entry which is preliminary data.</text>
</comment>
<dbReference type="Proteomes" id="UP000806528">
    <property type="component" value="Unassembled WGS sequence"/>
</dbReference>
<organism evidence="1 2">
    <name type="scientific">Nocardiopsis coralli</name>
    <dbReference type="NCBI Taxonomy" id="2772213"/>
    <lineage>
        <taxon>Bacteria</taxon>
        <taxon>Bacillati</taxon>
        <taxon>Actinomycetota</taxon>
        <taxon>Actinomycetes</taxon>
        <taxon>Streptosporangiales</taxon>
        <taxon>Nocardiopsidaceae</taxon>
        <taxon>Nocardiopsis</taxon>
    </lineage>
</organism>
<reference evidence="1 2" key="1">
    <citation type="submission" date="2020-09" db="EMBL/GenBank/DDBJ databases">
        <title>Diversity and distribution of actinomycetes associated with coral in the coast of Hainan.</title>
        <authorList>
            <person name="Li F."/>
        </authorList>
    </citation>
    <scope>NUCLEOTIDE SEQUENCE [LARGE SCALE GENOMIC DNA]</scope>
    <source>
        <strain evidence="1 2">HNM0947</strain>
    </source>
</reference>
<evidence type="ECO:0000313" key="1">
    <source>
        <dbReference type="EMBL" id="MBE2999276.1"/>
    </source>
</evidence>
<dbReference type="EMBL" id="JADBGI010000008">
    <property type="protein sequence ID" value="MBE2999276.1"/>
    <property type="molecule type" value="Genomic_DNA"/>
</dbReference>
<proteinExistence type="predicted"/>
<evidence type="ECO:0000313" key="2">
    <source>
        <dbReference type="Proteomes" id="UP000806528"/>
    </source>
</evidence>
<accession>A0ABR9P607</accession>
<keyword evidence="2" id="KW-1185">Reference proteome</keyword>
<protein>
    <submittedName>
        <fullName evidence="1">Uncharacterized protein</fullName>
    </submittedName>
</protein>
<name>A0ABR9P607_9ACTN</name>
<dbReference type="RefSeq" id="WP_193121901.1">
    <property type="nucleotide sequence ID" value="NZ_JADBGI010000008.1"/>
</dbReference>
<gene>
    <name evidence="1" type="ORF">IDM40_11245</name>
</gene>
<sequence length="129" mass="13797">MSDPAGIAIVTALATGAVQKISETATDDTITSFKELCKRVFARFRGTPEAQEALDDARVESDDTAALEKVAVHLHRAEQEDPEIARLMAELRRAAEPGTGGSVTNTIHGDVSGRARVVQARDIDGDVRL</sequence>